<evidence type="ECO:0000256" key="4">
    <source>
        <dbReference type="ARBA" id="ARBA00022475"/>
    </source>
</evidence>
<dbReference type="AlphaFoldDB" id="A0A3S9B389"/>
<keyword evidence="4" id="KW-1003">Cell membrane</keyword>
<comment type="function">
    <text evidence="6">Has immunoglobulin-binding and hemagglutination properties, and can bind to mannose. Essential for virulence. May be involved in LPS biosynthesis or polysaccharide transport.</text>
</comment>
<evidence type="ECO:0000313" key="9">
    <source>
        <dbReference type="Proteomes" id="UP000268192"/>
    </source>
</evidence>
<evidence type="ECO:0000256" key="7">
    <source>
        <dbReference type="SAM" id="SignalP"/>
    </source>
</evidence>
<keyword evidence="7" id="KW-0732">Signal</keyword>
<gene>
    <name evidence="8" type="ORF">D5400_08725</name>
</gene>
<dbReference type="RefSeq" id="WP_126009582.1">
    <property type="nucleotide sequence ID" value="NZ_CP032509.1"/>
</dbReference>
<accession>A0A3S9B389</accession>
<evidence type="ECO:0000256" key="5">
    <source>
        <dbReference type="ARBA" id="ARBA00022734"/>
    </source>
</evidence>
<dbReference type="OrthoDB" id="8117189at2"/>
<dbReference type="KEGG" id="abaw:D5400_08725"/>
<comment type="similarity">
    <text evidence="2">Belongs to the BA14k family.</text>
</comment>
<sequence>MRAFLSILSAVAIAATLLLPSTVTARAQDRGFGNLVTEVQYRDGRRWRDDRRWRDARRWHHRDRYAHRPRHYGPRYRRGPSVDIIIGGGGYYRPAPRYIAPPPIRPVRPGYGLNSAHIDWCYARYRSYRASDNTFQPYHGPRRSCISPYG</sequence>
<dbReference type="GO" id="GO:0030246">
    <property type="term" value="F:carbohydrate binding"/>
    <property type="evidence" value="ECO:0007669"/>
    <property type="project" value="UniProtKB-KW"/>
</dbReference>
<dbReference type="Proteomes" id="UP000268192">
    <property type="component" value="Chromosome"/>
</dbReference>
<proteinExistence type="inferred from homology"/>
<keyword evidence="9" id="KW-1185">Reference proteome</keyword>
<evidence type="ECO:0000256" key="2">
    <source>
        <dbReference type="ARBA" id="ARBA00010270"/>
    </source>
</evidence>
<reference evidence="8 9" key="1">
    <citation type="submission" date="2018-09" db="EMBL/GenBank/DDBJ databases">
        <title>Marinorhizobium profundi gen. nov., sp. nov., isolated from a deep-sea sediment sample from the New Britain Trench and proposal of Marinorhizobiaceae fam. nov. in the order Rhizobiales of the class Alphaproteobacteria.</title>
        <authorList>
            <person name="Cao J."/>
        </authorList>
    </citation>
    <scope>NUCLEOTIDE SEQUENCE [LARGE SCALE GENOMIC DNA]</scope>
    <source>
        <strain evidence="8 9">WS11</strain>
    </source>
</reference>
<feature type="chain" id="PRO_5019175518" description="Lectin-like protein BA14k" evidence="7">
    <location>
        <begin position="28"/>
        <end position="150"/>
    </location>
</feature>
<feature type="signal peptide" evidence="7">
    <location>
        <begin position="1"/>
        <end position="27"/>
    </location>
</feature>
<evidence type="ECO:0000256" key="1">
    <source>
        <dbReference type="ARBA" id="ARBA00004167"/>
    </source>
</evidence>
<dbReference type="EMBL" id="CP032509">
    <property type="protein sequence ID" value="AZN71341.1"/>
    <property type="molecule type" value="Genomic_DNA"/>
</dbReference>
<dbReference type="Pfam" id="PF07886">
    <property type="entry name" value="BA14K"/>
    <property type="match status" value="1"/>
</dbReference>
<evidence type="ECO:0000313" key="8">
    <source>
        <dbReference type="EMBL" id="AZN71341.1"/>
    </source>
</evidence>
<comment type="subcellular location">
    <subcellularLocation>
        <location evidence="1">Membrane</location>
        <topology evidence="1">Single-pass membrane protein</topology>
    </subcellularLocation>
</comment>
<keyword evidence="5" id="KW-0430">Lectin</keyword>
<dbReference type="GO" id="GO:0016020">
    <property type="term" value="C:membrane"/>
    <property type="evidence" value="ECO:0007669"/>
    <property type="project" value="UniProtKB-SubCell"/>
</dbReference>
<organism evidence="8 9">
    <name type="scientific">Georhizobium profundi</name>
    <dbReference type="NCBI Taxonomy" id="2341112"/>
    <lineage>
        <taxon>Bacteria</taxon>
        <taxon>Pseudomonadati</taxon>
        <taxon>Pseudomonadota</taxon>
        <taxon>Alphaproteobacteria</taxon>
        <taxon>Hyphomicrobiales</taxon>
        <taxon>Rhizobiaceae</taxon>
        <taxon>Georhizobium</taxon>
    </lineage>
</organism>
<dbReference type="InterPro" id="IPR012413">
    <property type="entry name" value="BA14K"/>
</dbReference>
<evidence type="ECO:0000256" key="3">
    <source>
        <dbReference type="ARBA" id="ARBA00020552"/>
    </source>
</evidence>
<name>A0A3S9B389_9HYPH</name>
<keyword evidence="4" id="KW-0472">Membrane</keyword>
<evidence type="ECO:0000256" key="6">
    <source>
        <dbReference type="ARBA" id="ARBA00025321"/>
    </source>
</evidence>
<protein>
    <recommendedName>
        <fullName evidence="3">Lectin-like protein BA14k</fullName>
    </recommendedName>
</protein>